<organism evidence="2 3">
    <name type="scientific">Candidatus Woesebacteria bacterium GW2011_GWB1_39_12</name>
    <dbReference type="NCBI Taxonomy" id="1618574"/>
    <lineage>
        <taxon>Bacteria</taxon>
        <taxon>Candidatus Woeseibacteriota</taxon>
    </lineage>
</organism>
<keyword evidence="1" id="KW-1133">Transmembrane helix</keyword>
<reference evidence="2 3" key="1">
    <citation type="journal article" date="2015" name="Nature">
        <title>rRNA introns, odd ribosomes, and small enigmatic genomes across a large radiation of phyla.</title>
        <authorList>
            <person name="Brown C.T."/>
            <person name="Hug L.A."/>
            <person name="Thomas B.C."/>
            <person name="Sharon I."/>
            <person name="Castelle C.J."/>
            <person name="Singh A."/>
            <person name="Wilkins M.J."/>
            <person name="Williams K.H."/>
            <person name="Banfield J.F."/>
        </authorList>
    </citation>
    <scope>NUCLEOTIDE SEQUENCE [LARGE SCALE GENOMIC DNA]</scope>
</reference>
<feature type="transmembrane region" description="Helical" evidence="1">
    <location>
        <begin position="83"/>
        <end position="100"/>
    </location>
</feature>
<keyword evidence="1" id="KW-0812">Transmembrane</keyword>
<evidence type="ECO:0000313" key="3">
    <source>
        <dbReference type="Proteomes" id="UP000033881"/>
    </source>
</evidence>
<dbReference type="EMBL" id="LBWB01000027">
    <property type="protein sequence ID" value="KKQ99154.1"/>
    <property type="molecule type" value="Genomic_DNA"/>
</dbReference>
<proteinExistence type="predicted"/>
<keyword evidence="1" id="KW-0472">Membrane</keyword>
<protein>
    <submittedName>
        <fullName evidence="2">Uncharacterized protein</fullName>
    </submittedName>
</protein>
<dbReference type="Proteomes" id="UP000033881">
    <property type="component" value="Unassembled WGS sequence"/>
</dbReference>
<comment type="caution">
    <text evidence="2">The sequence shown here is derived from an EMBL/GenBank/DDBJ whole genome shotgun (WGS) entry which is preliminary data.</text>
</comment>
<sequence length="103" mass="10799">MNKDELVAKARGLRERVAKNVAEVSADDAALCSLCLSVASWLLFAGLGPQRLVGMMSLGSAAGAVVSGFRGKDSEKSVLRKSAIVGTVVGTITGVCWIVEKYR</sequence>
<feature type="transmembrane region" description="Helical" evidence="1">
    <location>
        <begin position="21"/>
        <end position="46"/>
    </location>
</feature>
<evidence type="ECO:0000256" key="1">
    <source>
        <dbReference type="SAM" id="Phobius"/>
    </source>
</evidence>
<evidence type="ECO:0000313" key="2">
    <source>
        <dbReference type="EMBL" id="KKQ99154.1"/>
    </source>
</evidence>
<dbReference type="STRING" id="1618574.UT24_C0027G0006"/>
<name>A0A0G0PM15_9BACT</name>
<dbReference type="AlphaFoldDB" id="A0A0G0PM15"/>
<accession>A0A0G0PM15</accession>
<gene>
    <name evidence="2" type="ORF">UT24_C0027G0006</name>
</gene>